<dbReference type="KEGG" id="tfa:BW733_15410"/>
<reference evidence="1 2" key="1">
    <citation type="journal article" date="2008" name="Int. J. Syst. Evol. Microbiol.">
        <title>Tessaracoccus flavescens sp. nov., isolated from marine sediment.</title>
        <authorList>
            <person name="Lee D.W."/>
            <person name="Lee S.D."/>
        </authorList>
    </citation>
    <scope>NUCLEOTIDE SEQUENCE [LARGE SCALE GENOMIC DNA]</scope>
    <source>
        <strain evidence="1 2">SST-39T</strain>
    </source>
</reference>
<dbReference type="Proteomes" id="UP000188235">
    <property type="component" value="Chromosome"/>
</dbReference>
<dbReference type="AlphaFoldDB" id="A0A1Q2D0Y4"/>
<dbReference type="STRING" id="399497.BW733_15410"/>
<protein>
    <submittedName>
        <fullName evidence="1">Uncharacterized protein</fullName>
    </submittedName>
</protein>
<organism evidence="1 2">
    <name type="scientific">Tessaracoccus flavescens</name>
    <dbReference type="NCBI Taxonomy" id="399497"/>
    <lineage>
        <taxon>Bacteria</taxon>
        <taxon>Bacillati</taxon>
        <taxon>Actinomycetota</taxon>
        <taxon>Actinomycetes</taxon>
        <taxon>Propionibacteriales</taxon>
        <taxon>Propionibacteriaceae</taxon>
        <taxon>Tessaracoccus</taxon>
    </lineage>
</organism>
<evidence type="ECO:0000313" key="2">
    <source>
        <dbReference type="Proteomes" id="UP000188235"/>
    </source>
</evidence>
<gene>
    <name evidence="1" type="ORF">BW733_15410</name>
</gene>
<dbReference type="EMBL" id="CP019607">
    <property type="protein sequence ID" value="AQP52002.1"/>
    <property type="molecule type" value="Genomic_DNA"/>
</dbReference>
<proteinExistence type="predicted"/>
<keyword evidence="2" id="KW-1185">Reference proteome</keyword>
<sequence>MTFKMNPGAEKAIADMAVKAMSARFQPILDGIHAEYAGQPVDIIKPVLTQRWAAGNAGASITDPDLTNVAQAISEGKRVVMVDGRLTTD</sequence>
<dbReference type="OrthoDB" id="4775007at2"/>
<evidence type="ECO:0000313" key="1">
    <source>
        <dbReference type="EMBL" id="AQP52002.1"/>
    </source>
</evidence>
<name>A0A1Q2D0Y4_9ACTN</name>
<dbReference type="RefSeq" id="WP_077351796.1">
    <property type="nucleotide sequence ID" value="NZ_CP019607.1"/>
</dbReference>
<accession>A0A1Q2D0Y4</accession>